<proteinExistence type="predicted"/>
<feature type="region of interest" description="Disordered" evidence="1">
    <location>
        <begin position="170"/>
        <end position="208"/>
    </location>
</feature>
<evidence type="ECO:0000256" key="1">
    <source>
        <dbReference type="SAM" id="MobiDB-lite"/>
    </source>
</evidence>
<accession>A0A4C1T0D5</accession>
<evidence type="ECO:0000313" key="2">
    <source>
        <dbReference type="EMBL" id="GBP07000.1"/>
    </source>
</evidence>
<evidence type="ECO:0000313" key="3">
    <source>
        <dbReference type="Proteomes" id="UP000299102"/>
    </source>
</evidence>
<protein>
    <submittedName>
        <fullName evidence="2">Uncharacterized protein</fullName>
    </submittedName>
</protein>
<keyword evidence="3" id="KW-1185">Reference proteome</keyword>
<dbReference type="AlphaFoldDB" id="A0A4C1T0D5"/>
<name>A0A4C1T0D5_EUMVA</name>
<dbReference type="Proteomes" id="UP000299102">
    <property type="component" value="Unassembled WGS sequence"/>
</dbReference>
<comment type="caution">
    <text evidence="2">The sequence shown here is derived from an EMBL/GenBank/DDBJ whole genome shotgun (WGS) entry which is preliminary data.</text>
</comment>
<sequence length="208" mass="23773">MFGHDRRDARSYHYGRNVGTSEPGTKINNDNRMTSTRIQIKQRQITCFKLIVLQAQRKNIFRDGKIYGSQNKKYVFYILHNLVASSPDVVIGEYRTRLAQIDIYLNRSFFLSYGYNDTDFPLKKAVKVIRGNRDAPGRVCRTAVPCTSPAFPATDPVPFPFNGRRRNSEQRYSHFRPCPSPPSGPPNDRIPFAHETAVTSTSRRANSV</sequence>
<organism evidence="2 3">
    <name type="scientific">Eumeta variegata</name>
    <name type="common">Bagworm moth</name>
    <name type="synonym">Eumeta japonica</name>
    <dbReference type="NCBI Taxonomy" id="151549"/>
    <lineage>
        <taxon>Eukaryota</taxon>
        <taxon>Metazoa</taxon>
        <taxon>Ecdysozoa</taxon>
        <taxon>Arthropoda</taxon>
        <taxon>Hexapoda</taxon>
        <taxon>Insecta</taxon>
        <taxon>Pterygota</taxon>
        <taxon>Neoptera</taxon>
        <taxon>Endopterygota</taxon>
        <taxon>Lepidoptera</taxon>
        <taxon>Glossata</taxon>
        <taxon>Ditrysia</taxon>
        <taxon>Tineoidea</taxon>
        <taxon>Psychidae</taxon>
        <taxon>Oiketicinae</taxon>
        <taxon>Eumeta</taxon>
    </lineage>
</organism>
<feature type="compositionally biased region" description="Polar residues" evidence="1">
    <location>
        <begin position="197"/>
        <end position="208"/>
    </location>
</feature>
<feature type="compositionally biased region" description="Polar residues" evidence="1">
    <location>
        <begin position="18"/>
        <end position="32"/>
    </location>
</feature>
<dbReference type="EMBL" id="BGZK01000024">
    <property type="protein sequence ID" value="GBP07000.1"/>
    <property type="molecule type" value="Genomic_DNA"/>
</dbReference>
<gene>
    <name evidence="2" type="ORF">EVAR_4432_1</name>
</gene>
<feature type="region of interest" description="Disordered" evidence="1">
    <location>
        <begin position="12"/>
        <end position="32"/>
    </location>
</feature>
<reference evidence="2 3" key="1">
    <citation type="journal article" date="2019" name="Commun. Biol.">
        <title>The bagworm genome reveals a unique fibroin gene that provides high tensile strength.</title>
        <authorList>
            <person name="Kono N."/>
            <person name="Nakamura H."/>
            <person name="Ohtoshi R."/>
            <person name="Tomita M."/>
            <person name="Numata K."/>
            <person name="Arakawa K."/>
        </authorList>
    </citation>
    <scope>NUCLEOTIDE SEQUENCE [LARGE SCALE GENOMIC DNA]</scope>
</reference>